<evidence type="ECO:0000259" key="11">
    <source>
        <dbReference type="PROSITE" id="PS51762"/>
    </source>
</evidence>
<dbReference type="InterPro" id="IPR013320">
    <property type="entry name" value="ConA-like_dom_sf"/>
</dbReference>
<feature type="region of interest" description="Disordered" evidence="9">
    <location>
        <begin position="1"/>
        <end position="88"/>
    </location>
</feature>
<dbReference type="PANTHER" id="PTHR31361">
    <property type="entry name" value="BETA-GLUCAN SYNTHESIS-ASSOCIATED PROTEIN KRE6-RELATED"/>
    <property type="match status" value="1"/>
</dbReference>
<dbReference type="FunFam" id="2.60.120.200:FF:000259">
    <property type="entry name" value="Chromosome 9, whole genome shotgun sequence"/>
    <property type="match status" value="1"/>
</dbReference>
<dbReference type="FunCoup" id="A0A1B7MKI9">
    <property type="interactions" value="65"/>
</dbReference>
<evidence type="ECO:0000256" key="2">
    <source>
        <dbReference type="ARBA" id="ARBA00010962"/>
    </source>
</evidence>
<evidence type="ECO:0000313" key="13">
    <source>
        <dbReference type="Proteomes" id="UP000092154"/>
    </source>
</evidence>
<dbReference type="AlphaFoldDB" id="A0A1B7MKI9"/>
<keyword evidence="7" id="KW-0325">Glycoprotein</keyword>
<organism evidence="12 13">
    <name type="scientific">Rhizopogon vinicolor AM-OR11-026</name>
    <dbReference type="NCBI Taxonomy" id="1314800"/>
    <lineage>
        <taxon>Eukaryota</taxon>
        <taxon>Fungi</taxon>
        <taxon>Dikarya</taxon>
        <taxon>Basidiomycota</taxon>
        <taxon>Agaricomycotina</taxon>
        <taxon>Agaricomycetes</taxon>
        <taxon>Agaricomycetidae</taxon>
        <taxon>Boletales</taxon>
        <taxon>Suillineae</taxon>
        <taxon>Rhizopogonaceae</taxon>
        <taxon>Rhizopogon</taxon>
    </lineage>
</organism>
<dbReference type="STRING" id="1314800.A0A1B7MKI9"/>
<dbReference type="Pfam" id="PF03935">
    <property type="entry name" value="SKN1_KRE6_Sbg1"/>
    <property type="match status" value="1"/>
</dbReference>
<comment type="similarity">
    <text evidence="2">Belongs to the SKN1/KRE6 family.</text>
</comment>
<dbReference type="Proteomes" id="UP000092154">
    <property type="component" value="Unassembled WGS sequence"/>
</dbReference>
<dbReference type="PANTHER" id="PTHR31361:SF1">
    <property type="entry name" value="BETA-GLUCAN SYNTHESIS-ASSOCIATED PROTEIN KRE6-RELATED"/>
    <property type="match status" value="1"/>
</dbReference>
<feature type="transmembrane region" description="Helical" evidence="10">
    <location>
        <begin position="103"/>
        <end position="126"/>
    </location>
</feature>
<keyword evidence="12" id="KW-0378">Hydrolase</keyword>
<evidence type="ECO:0000256" key="7">
    <source>
        <dbReference type="ARBA" id="ARBA00023180"/>
    </source>
</evidence>
<dbReference type="OrthoDB" id="412647at2759"/>
<comment type="subcellular location">
    <subcellularLocation>
        <location evidence="1">Membrane</location>
        <topology evidence="1">Single-pass type II membrane protein</topology>
    </subcellularLocation>
</comment>
<accession>A0A1B7MKI9</accession>
<dbReference type="CDD" id="cd02180">
    <property type="entry name" value="GH16_fungal_KRE6_glucanase"/>
    <property type="match status" value="1"/>
</dbReference>
<reference evidence="12 13" key="1">
    <citation type="submission" date="2016-06" db="EMBL/GenBank/DDBJ databases">
        <title>Comparative genomics of the ectomycorrhizal sister species Rhizopogon vinicolor and Rhizopogon vesiculosus (Basidiomycota: Boletales) reveals a divergence of the mating type B locus.</title>
        <authorList>
            <consortium name="DOE Joint Genome Institute"/>
            <person name="Mujic A.B."/>
            <person name="Kuo A."/>
            <person name="Tritt A."/>
            <person name="Lipzen A."/>
            <person name="Chen C."/>
            <person name="Johnson J."/>
            <person name="Sharma A."/>
            <person name="Barry K."/>
            <person name="Grigoriev I.V."/>
            <person name="Spatafora J.W."/>
        </authorList>
    </citation>
    <scope>NUCLEOTIDE SEQUENCE [LARGE SCALE GENOMIC DNA]</scope>
    <source>
        <strain evidence="12 13">AM-OR11-026</strain>
    </source>
</reference>
<dbReference type="InterPro" id="IPR000757">
    <property type="entry name" value="Beta-glucanase-like"/>
</dbReference>
<dbReference type="EMBL" id="KV448836">
    <property type="protein sequence ID" value="OAX33112.1"/>
    <property type="molecule type" value="Genomic_DNA"/>
</dbReference>
<keyword evidence="5 10" id="KW-1133">Transmembrane helix</keyword>
<dbReference type="GO" id="GO:0005789">
    <property type="term" value="C:endoplasmic reticulum membrane"/>
    <property type="evidence" value="ECO:0007669"/>
    <property type="project" value="TreeGrafter"/>
</dbReference>
<evidence type="ECO:0000256" key="6">
    <source>
        <dbReference type="ARBA" id="ARBA00023136"/>
    </source>
</evidence>
<keyword evidence="4" id="KW-0735">Signal-anchor</keyword>
<feature type="domain" description="GH16" evidence="11">
    <location>
        <begin position="168"/>
        <end position="546"/>
    </location>
</feature>
<sequence length="595" mass="64860">MNSPLLRQEYGASLTSLLPPSGRGRSRSSSIASEYGAPSRAVSPSPYENSLSDKFSLKPNPEDWGASALRVGTPEPDDYLHNPDPKRDLKNDKGGHIFTSRGIANLGCLFLLVMLMLMLFLVFPVFTHLSKKKPTAQGGFNLGGINATGQIPAMPGNRSLIDIDTPKEAYAKASYMNPNDNWDLVFSDEFNVDGRSFYPGDDPYWEAPSLHYWGTNDLEWYDPSQVTTKGGALRIALAKVDPASNHNLTYRSGMVQTWNKFCFTGGLIEASVILPGASNVNGLWPAVWTMGNLGRAGFGASLEGLWPYSYDSCDVGTLPNQTYPGTSKPLAATQNGDPDHGGVLSFLPGQRLSACTCPGESHPGPVRTNGDYVGRSAPEIDIFEATIDGGFGKVSQSAQWAPFNAEYKWLNTSDNLKIYDPDVTVLNSYHGGAYQQTTSGLSLTDQACYELDSGCYSVYGFEYKPGFDDGYITWISSGKAVWTITAGGLGPDTETEIGARLIPQEPMYIIANLGFSLNFGGIDFDNIQFPATMMIDYIRVYQPSNAHNIGCDPPDFPTATYIETYKDAYTNFNLTGWSFPNYNQTVPKNRLNGGC</sequence>
<protein>
    <submittedName>
        <fullName evidence="12">Glycoside hydrolase family 16 protein</fullName>
    </submittedName>
</protein>
<evidence type="ECO:0000313" key="12">
    <source>
        <dbReference type="EMBL" id="OAX33112.1"/>
    </source>
</evidence>
<keyword evidence="8" id="KW-0961">Cell wall biogenesis/degradation</keyword>
<evidence type="ECO:0000256" key="5">
    <source>
        <dbReference type="ARBA" id="ARBA00022989"/>
    </source>
</evidence>
<dbReference type="GO" id="GO:0006078">
    <property type="term" value="P:(1-&gt;6)-beta-D-glucan biosynthetic process"/>
    <property type="evidence" value="ECO:0007669"/>
    <property type="project" value="TreeGrafter"/>
</dbReference>
<gene>
    <name evidence="12" type="ORF">K503DRAFT_840167</name>
</gene>
<feature type="compositionally biased region" description="Low complexity" evidence="9">
    <location>
        <begin position="16"/>
        <end position="30"/>
    </location>
</feature>
<dbReference type="GO" id="GO:0015926">
    <property type="term" value="F:glucosidase activity"/>
    <property type="evidence" value="ECO:0007669"/>
    <property type="project" value="TreeGrafter"/>
</dbReference>
<dbReference type="InParanoid" id="A0A1B7MKI9"/>
<keyword evidence="6 10" id="KW-0472">Membrane</keyword>
<proteinExistence type="inferred from homology"/>
<name>A0A1B7MKI9_9AGAM</name>
<evidence type="ECO:0000256" key="9">
    <source>
        <dbReference type="SAM" id="MobiDB-lite"/>
    </source>
</evidence>
<evidence type="ECO:0000256" key="8">
    <source>
        <dbReference type="ARBA" id="ARBA00023316"/>
    </source>
</evidence>
<evidence type="ECO:0000256" key="3">
    <source>
        <dbReference type="ARBA" id="ARBA00022692"/>
    </source>
</evidence>
<feature type="compositionally biased region" description="Basic and acidic residues" evidence="9">
    <location>
        <begin position="78"/>
        <end position="88"/>
    </location>
</feature>
<evidence type="ECO:0000256" key="1">
    <source>
        <dbReference type="ARBA" id="ARBA00004606"/>
    </source>
</evidence>
<evidence type="ECO:0000256" key="10">
    <source>
        <dbReference type="SAM" id="Phobius"/>
    </source>
</evidence>
<dbReference type="Gene3D" id="2.60.120.200">
    <property type="match status" value="2"/>
</dbReference>
<dbReference type="PROSITE" id="PS51762">
    <property type="entry name" value="GH16_2"/>
    <property type="match status" value="1"/>
</dbReference>
<dbReference type="GO" id="GO:0005886">
    <property type="term" value="C:plasma membrane"/>
    <property type="evidence" value="ECO:0007669"/>
    <property type="project" value="TreeGrafter"/>
</dbReference>
<keyword evidence="3 10" id="KW-0812">Transmembrane</keyword>
<dbReference type="InterPro" id="IPR005629">
    <property type="entry name" value="Skn1/Kre6/Sbg1"/>
</dbReference>
<dbReference type="SUPFAM" id="SSF49899">
    <property type="entry name" value="Concanavalin A-like lectins/glucanases"/>
    <property type="match status" value="1"/>
</dbReference>
<evidence type="ECO:0000256" key="4">
    <source>
        <dbReference type="ARBA" id="ARBA00022968"/>
    </source>
</evidence>
<keyword evidence="13" id="KW-1185">Reference proteome</keyword>
<dbReference type="GO" id="GO:0031505">
    <property type="term" value="P:fungal-type cell wall organization"/>
    <property type="evidence" value="ECO:0007669"/>
    <property type="project" value="TreeGrafter"/>
</dbReference>